<organism evidence="2 3">
    <name type="scientific">Fusarium oxysporum (strain Fo5176)</name>
    <name type="common">Fusarium vascular wilt</name>
    <dbReference type="NCBI Taxonomy" id="660025"/>
    <lineage>
        <taxon>Eukaryota</taxon>
        <taxon>Fungi</taxon>
        <taxon>Dikarya</taxon>
        <taxon>Ascomycota</taxon>
        <taxon>Pezizomycotina</taxon>
        <taxon>Sordariomycetes</taxon>
        <taxon>Hypocreomycetidae</taxon>
        <taxon>Hypocreales</taxon>
        <taxon>Nectriaceae</taxon>
        <taxon>Fusarium</taxon>
        <taxon>Fusarium oxysporum species complex</taxon>
    </lineage>
</organism>
<protein>
    <submittedName>
        <fullName evidence="2">Uncharacterized protein</fullName>
    </submittedName>
</protein>
<evidence type="ECO:0000256" key="1">
    <source>
        <dbReference type="SAM" id="MobiDB-lite"/>
    </source>
</evidence>
<reference evidence="3" key="1">
    <citation type="journal article" date="2012" name="Mol. Plant Microbe Interact.">
        <title>A highly conserved effector in Fusarium oxysporum is required for full virulence on Arabidopsis.</title>
        <authorList>
            <person name="Thatcher L.F."/>
            <person name="Gardiner D.M."/>
            <person name="Kazan K."/>
            <person name="Manners J."/>
        </authorList>
    </citation>
    <scope>NUCLEOTIDE SEQUENCE [LARGE SCALE GENOMIC DNA]</scope>
    <source>
        <strain evidence="3">Fo5176</strain>
    </source>
</reference>
<dbReference type="Proteomes" id="UP000002489">
    <property type="component" value="Unassembled WGS sequence"/>
</dbReference>
<feature type="region of interest" description="Disordered" evidence="1">
    <location>
        <begin position="1"/>
        <end position="25"/>
    </location>
</feature>
<proteinExistence type="predicted"/>
<accession>A0A0D2XMS5</accession>
<evidence type="ECO:0000313" key="3">
    <source>
        <dbReference type="Proteomes" id="UP000002489"/>
    </source>
</evidence>
<dbReference type="AlphaFoldDB" id="A0A0D2XMS5"/>
<evidence type="ECO:0000313" key="2">
    <source>
        <dbReference type="EnsemblFungi" id="FOXG_05252P0"/>
    </source>
</evidence>
<sequence length="67" mass="7555">MRLWLSSAPQILHPPSPSSSISHLISPTQTVLKPSRTELHMPCTRSIMTIKRPRKSSKSICSHLRSH</sequence>
<name>A0A0D2XMS5_FUSOF</name>
<reference evidence="2" key="2">
    <citation type="submission" date="2025-08" db="UniProtKB">
        <authorList>
            <consortium name="EnsemblFungi"/>
        </authorList>
    </citation>
    <scope>IDENTIFICATION</scope>
    <source>
        <strain evidence="2">4287 / CBS 123668 / FGSC 9935 / NRRL 34936</strain>
    </source>
</reference>
<dbReference type="EnsemblFungi" id="FOXG_05252T0">
    <property type="protein sequence ID" value="FOXG_05252P0"/>
    <property type="gene ID" value="FOXG_05252"/>
</dbReference>